<reference evidence="3" key="2">
    <citation type="journal article" date="2017" name="Nat. Plants">
        <title>The Aegilops tauschii genome reveals multiple impacts of transposons.</title>
        <authorList>
            <person name="Zhao G."/>
            <person name="Zou C."/>
            <person name="Li K."/>
            <person name="Wang K."/>
            <person name="Li T."/>
            <person name="Gao L."/>
            <person name="Zhang X."/>
            <person name="Wang H."/>
            <person name="Yang Z."/>
            <person name="Liu X."/>
            <person name="Jiang W."/>
            <person name="Mao L."/>
            <person name="Kong X."/>
            <person name="Jiao Y."/>
            <person name="Jia J."/>
        </authorList>
    </citation>
    <scope>NUCLEOTIDE SEQUENCE [LARGE SCALE GENOMIC DNA]</scope>
    <source>
        <strain evidence="3">cv. AL8/78</strain>
    </source>
</reference>
<organism evidence="2 3">
    <name type="scientific">Aegilops tauschii subsp. strangulata</name>
    <name type="common">Goatgrass</name>
    <dbReference type="NCBI Taxonomy" id="200361"/>
    <lineage>
        <taxon>Eukaryota</taxon>
        <taxon>Viridiplantae</taxon>
        <taxon>Streptophyta</taxon>
        <taxon>Embryophyta</taxon>
        <taxon>Tracheophyta</taxon>
        <taxon>Spermatophyta</taxon>
        <taxon>Magnoliopsida</taxon>
        <taxon>Liliopsida</taxon>
        <taxon>Poales</taxon>
        <taxon>Poaceae</taxon>
        <taxon>BOP clade</taxon>
        <taxon>Pooideae</taxon>
        <taxon>Triticodae</taxon>
        <taxon>Triticeae</taxon>
        <taxon>Triticinae</taxon>
        <taxon>Aegilops</taxon>
    </lineage>
</organism>
<reference evidence="2" key="3">
    <citation type="journal article" date="2017" name="Nature">
        <title>Genome sequence of the progenitor of the wheat D genome Aegilops tauschii.</title>
        <authorList>
            <person name="Luo M.C."/>
            <person name="Gu Y.Q."/>
            <person name="Puiu D."/>
            <person name="Wang H."/>
            <person name="Twardziok S.O."/>
            <person name="Deal K.R."/>
            <person name="Huo N."/>
            <person name="Zhu T."/>
            <person name="Wang L."/>
            <person name="Wang Y."/>
            <person name="McGuire P.E."/>
            <person name="Liu S."/>
            <person name="Long H."/>
            <person name="Ramasamy R.K."/>
            <person name="Rodriguez J.C."/>
            <person name="Van S.L."/>
            <person name="Yuan L."/>
            <person name="Wang Z."/>
            <person name="Xia Z."/>
            <person name="Xiao L."/>
            <person name="Anderson O.D."/>
            <person name="Ouyang S."/>
            <person name="Liang Y."/>
            <person name="Zimin A.V."/>
            <person name="Pertea G."/>
            <person name="Qi P."/>
            <person name="Bennetzen J.L."/>
            <person name="Dai X."/>
            <person name="Dawson M.W."/>
            <person name="Muller H.G."/>
            <person name="Kugler K."/>
            <person name="Rivarola-Duarte L."/>
            <person name="Spannagl M."/>
            <person name="Mayer K.F.X."/>
            <person name="Lu F.H."/>
            <person name="Bevan M.W."/>
            <person name="Leroy P."/>
            <person name="Li P."/>
            <person name="You F.M."/>
            <person name="Sun Q."/>
            <person name="Liu Z."/>
            <person name="Lyons E."/>
            <person name="Wicker T."/>
            <person name="Salzberg S.L."/>
            <person name="Devos K.M."/>
            <person name="Dvorak J."/>
        </authorList>
    </citation>
    <scope>NUCLEOTIDE SEQUENCE [LARGE SCALE GENOMIC DNA]</scope>
    <source>
        <strain evidence="2">cv. AL8/78</strain>
    </source>
</reference>
<reference evidence="2" key="4">
    <citation type="submission" date="2019-03" db="UniProtKB">
        <authorList>
            <consortium name="EnsemblPlants"/>
        </authorList>
    </citation>
    <scope>IDENTIFICATION</scope>
</reference>
<sequence>MLMMLLSNQGACFPTFATCLDQMSSLLGGVRRGWGGGRGRRRGARRTASPLRLPSPSALLEQPPPTT</sequence>
<feature type="compositionally biased region" description="Low complexity" evidence="1">
    <location>
        <begin position="46"/>
        <end position="60"/>
    </location>
</feature>
<evidence type="ECO:0000313" key="3">
    <source>
        <dbReference type="Proteomes" id="UP000015105"/>
    </source>
</evidence>
<evidence type="ECO:0000256" key="1">
    <source>
        <dbReference type="SAM" id="MobiDB-lite"/>
    </source>
</evidence>
<accession>A0A452XMA8</accession>
<evidence type="ECO:0000313" key="2">
    <source>
        <dbReference type="EnsemblPlants" id="AET1Gv20063000.2"/>
    </source>
</evidence>
<name>A0A452XMA8_AEGTS</name>
<reference evidence="3" key="1">
    <citation type="journal article" date="2014" name="Science">
        <title>Ancient hybridizations among the ancestral genomes of bread wheat.</title>
        <authorList>
            <consortium name="International Wheat Genome Sequencing Consortium,"/>
            <person name="Marcussen T."/>
            <person name="Sandve S.R."/>
            <person name="Heier L."/>
            <person name="Spannagl M."/>
            <person name="Pfeifer M."/>
            <person name="Jakobsen K.S."/>
            <person name="Wulff B.B."/>
            <person name="Steuernagel B."/>
            <person name="Mayer K.F."/>
            <person name="Olsen O.A."/>
        </authorList>
    </citation>
    <scope>NUCLEOTIDE SEQUENCE [LARGE SCALE GENOMIC DNA]</scope>
    <source>
        <strain evidence="3">cv. AL8/78</strain>
    </source>
</reference>
<dbReference type="Gramene" id="AET1Gv20063000.2">
    <property type="protein sequence ID" value="AET1Gv20063000.2"/>
    <property type="gene ID" value="AET1Gv20063000"/>
</dbReference>
<dbReference type="AlphaFoldDB" id="A0A452XMA8"/>
<proteinExistence type="predicted"/>
<keyword evidence="3" id="KW-1185">Reference proteome</keyword>
<dbReference type="Proteomes" id="UP000015105">
    <property type="component" value="Chromosome 1D"/>
</dbReference>
<protein>
    <submittedName>
        <fullName evidence="2">Uncharacterized protein</fullName>
    </submittedName>
</protein>
<reference evidence="2" key="5">
    <citation type="journal article" date="2021" name="G3 (Bethesda)">
        <title>Aegilops tauschii genome assembly Aet v5.0 features greater sequence contiguity and improved annotation.</title>
        <authorList>
            <person name="Wang L."/>
            <person name="Zhu T."/>
            <person name="Rodriguez J.C."/>
            <person name="Deal K.R."/>
            <person name="Dubcovsky J."/>
            <person name="McGuire P.E."/>
            <person name="Lux T."/>
            <person name="Spannagl M."/>
            <person name="Mayer K.F.X."/>
            <person name="Baldrich P."/>
            <person name="Meyers B.C."/>
            <person name="Huo N."/>
            <person name="Gu Y.Q."/>
            <person name="Zhou H."/>
            <person name="Devos K.M."/>
            <person name="Bennetzen J.L."/>
            <person name="Unver T."/>
            <person name="Budak H."/>
            <person name="Gulick P.J."/>
            <person name="Galiba G."/>
            <person name="Kalapos B."/>
            <person name="Nelson D.R."/>
            <person name="Li P."/>
            <person name="You F.M."/>
            <person name="Luo M.C."/>
            <person name="Dvorak J."/>
        </authorList>
    </citation>
    <scope>NUCLEOTIDE SEQUENCE [LARGE SCALE GENOMIC DNA]</scope>
    <source>
        <strain evidence="2">cv. AL8/78</strain>
    </source>
</reference>
<feature type="region of interest" description="Disordered" evidence="1">
    <location>
        <begin position="31"/>
        <end position="67"/>
    </location>
</feature>
<dbReference type="EnsemblPlants" id="AET1Gv20063000.2">
    <property type="protein sequence ID" value="AET1Gv20063000.2"/>
    <property type="gene ID" value="AET1Gv20063000"/>
</dbReference>